<evidence type="ECO:0000313" key="7">
    <source>
        <dbReference type="EMBL" id="CAJ1965141.1"/>
    </source>
</evidence>
<feature type="transmembrane region" description="Helical" evidence="6">
    <location>
        <begin position="68"/>
        <end position="91"/>
    </location>
</feature>
<accession>A0AAD2G9N7</accession>
<evidence type="ECO:0000256" key="2">
    <source>
        <dbReference type="ARBA" id="ARBA00022692"/>
    </source>
</evidence>
<dbReference type="PANTHER" id="PTHR23112">
    <property type="entry name" value="G PROTEIN-COUPLED RECEPTOR 157-RELATED"/>
    <property type="match status" value="1"/>
</dbReference>
<protein>
    <recommendedName>
        <fullName evidence="9">G-protein coupled receptors family 2 profile 2 domain-containing protein</fullName>
    </recommendedName>
</protein>
<feature type="transmembrane region" description="Helical" evidence="6">
    <location>
        <begin position="27"/>
        <end position="48"/>
    </location>
</feature>
<feature type="transmembrane region" description="Helical" evidence="6">
    <location>
        <begin position="111"/>
        <end position="130"/>
    </location>
</feature>
<keyword evidence="8" id="KW-1185">Reference proteome</keyword>
<evidence type="ECO:0000256" key="6">
    <source>
        <dbReference type="SAM" id="Phobius"/>
    </source>
</evidence>
<dbReference type="SUPFAM" id="SSF81321">
    <property type="entry name" value="Family A G protein-coupled receptor-like"/>
    <property type="match status" value="1"/>
</dbReference>
<dbReference type="GO" id="GO:0004930">
    <property type="term" value="F:G protein-coupled receptor activity"/>
    <property type="evidence" value="ECO:0007669"/>
    <property type="project" value="TreeGrafter"/>
</dbReference>
<reference evidence="7" key="1">
    <citation type="submission" date="2023-08" db="EMBL/GenBank/DDBJ databases">
        <authorList>
            <person name="Audoor S."/>
            <person name="Bilcke G."/>
        </authorList>
    </citation>
    <scope>NUCLEOTIDE SEQUENCE</scope>
</reference>
<organism evidence="7 8">
    <name type="scientific">Cylindrotheca closterium</name>
    <dbReference type="NCBI Taxonomy" id="2856"/>
    <lineage>
        <taxon>Eukaryota</taxon>
        <taxon>Sar</taxon>
        <taxon>Stramenopiles</taxon>
        <taxon>Ochrophyta</taxon>
        <taxon>Bacillariophyta</taxon>
        <taxon>Bacillariophyceae</taxon>
        <taxon>Bacillariophycidae</taxon>
        <taxon>Bacillariales</taxon>
        <taxon>Bacillariaceae</taxon>
        <taxon>Cylindrotheca</taxon>
    </lineage>
</organism>
<feature type="transmembrane region" description="Helical" evidence="6">
    <location>
        <begin position="163"/>
        <end position="189"/>
    </location>
</feature>
<keyword evidence="3 6" id="KW-1133">Transmembrane helix</keyword>
<dbReference type="Gene3D" id="1.20.1070.10">
    <property type="entry name" value="Rhodopsin 7-helix transmembrane proteins"/>
    <property type="match status" value="1"/>
</dbReference>
<dbReference type="PANTHER" id="PTHR23112:SF0">
    <property type="entry name" value="TRANSMEMBRANE PROTEIN 116"/>
    <property type="match status" value="1"/>
</dbReference>
<evidence type="ECO:0000256" key="4">
    <source>
        <dbReference type="ARBA" id="ARBA00023136"/>
    </source>
</evidence>
<keyword evidence="4 6" id="KW-0472">Membrane</keyword>
<evidence type="ECO:0000256" key="3">
    <source>
        <dbReference type="ARBA" id="ARBA00022989"/>
    </source>
</evidence>
<feature type="region of interest" description="Disordered" evidence="5">
    <location>
        <begin position="369"/>
        <end position="423"/>
    </location>
</feature>
<proteinExistence type="predicted"/>
<feature type="transmembrane region" description="Helical" evidence="6">
    <location>
        <begin position="256"/>
        <end position="275"/>
    </location>
</feature>
<comment type="caution">
    <text evidence="7">The sequence shown here is derived from an EMBL/GenBank/DDBJ whole genome shotgun (WGS) entry which is preliminary data.</text>
</comment>
<dbReference type="GO" id="GO:0007189">
    <property type="term" value="P:adenylate cyclase-activating G protein-coupled receptor signaling pathway"/>
    <property type="evidence" value="ECO:0007669"/>
    <property type="project" value="TreeGrafter"/>
</dbReference>
<feature type="compositionally biased region" description="Low complexity" evidence="5">
    <location>
        <begin position="399"/>
        <end position="411"/>
    </location>
</feature>
<dbReference type="AlphaFoldDB" id="A0AAD2G9N7"/>
<evidence type="ECO:0000256" key="5">
    <source>
        <dbReference type="SAM" id="MobiDB-lite"/>
    </source>
</evidence>
<evidence type="ECO:0000256" key="1">
    <source>
        <dbReference type="ARBA" id="ARBA00004141"/>
    </source>
</evidence>
<dbReference type="EMBL" id="CAKOGP040002202">
    <property type="protein sequence ID" value="CAJ1965141.1"/>
    <property type="molecule type" value="Genomic_DNA"/>
</dbReference>
<gene>
    <name evidence="7" type="ORF">CYCCA115_LOCUS20968</name>
</gene>
<comment type="subcellular location">
    <subcellularLocation>
        <location evidence="1">Membrane</location>
        <topology evidence="1">Multi-pass membrane protein</topology>
    </subcellularLocation>
</comment>
<dbReference type="GO" id="GO:0005886">
    <property type="term" value="C:plasma membrane"/>
    <property type="evidence" value="ECO:0007669"/>
    <property type="project" value="TreeGrafter"/>
</dbReference>
<keyword evidence="2 6" id="KW-0812">Transmembrane</keyword>
<dbReference type="Proteomes" id="UP001295423">
    <property type="component" value="Unassembled WGS sequence"/>
</dbReference>
<feature type="transmembrane region" description="Helical" evidence="6">
    <location>
        <begin position="287"/>
        <end position="313"/>
    </location>
</feature>
<name>A0AAD2G9N7_9STRA</name>
<evidence type="ECO:0000313" key="8">
    <source>
        <dbReference type="Proteomes" id="UP001295423"/>
    </source>
</evidence>
<evidence type="ECO:0008006" key="9">
    <source>
        <dbReference type="Google" id="ProtNLM"/>
    </source>
</evidence>
<sequence>MYVLPVSRATAVLEHRCAYILFLDRRILLAMSACDIISTIGYALQPFLALQGYPNSFVWAFGNKQSCAAVGALTQFGFSAHFYSAALAFYFVSTIRYGMRETEFAKKYEKWIHGFILLWSIATPIAGLVMDIFHPNPLGPGCWVNCYPNGECTGFTEYAVTLAYALGGLPFLISFLGISVCNMLLFCYVRSTVREGERKAKENEYKLASYRHGSGVAGTQSLSRIDEKSNQRASGNVLRSTDKQWKRVKEVGQQSFLYVWAYISCYFWAILKQILDSQEFEKVEGSGAYFLPMLILQSLLLPSQGAWNCLIFFRPKYLQTRRKFRDETRLWAARRCIFGKEVRRSEQNKMSRFSQGSLAQSRIGTAGELASRAESTHVPVPENAQEPPPTKTGINMAGEVSSHPSSVISESAPESILETGESG</sequence>